<evidence type="ECO:0000256" key="2">
    <source>
        <dbReference type="SAM" id="MobiDB-lite"/>
    </source>
</evidence>
<feature type="region of interest" description="Disordered" evidence="2">
    <location>
        <begin position="54"/>
        <end position="97"/>
    </location>
</feature>
<proteinExistence type="inferred from homology"/>
<comment type="caution">
    <text evidence="6">The sequence shown here is derived from an EMBL/GenBank/DDBJ whole genome shotgun (WGS) entry which is preliminary data.</text>
</comment>
<dbReference type="RefSeq" id="WP_412700434.1">
    <property type="nucleotide sequence ID" value="NZ_JAXGFO010000093.1"/>
</dbReference>
<dbReference type="Pfam" id="PF00263">
    <property type="entry name" value="Secretin"/>
    <property type="match status" value="1"/>
</dbReference>
<sequence length="505" mass="53476">MKRLKGAAGRAGSLAATLAMVLAGGNAFATGAGQDAADGAEQAQATIAQARSMLDAAAPAQRAPEPAPGANYVPESSELARTRAASPAPLPDVGSGQGPLPAELTLYGGQVVVHTVDVPLRRVAVGSGELLEVKTLGGRELVIIASEPGNTALHLWFQDGSQRDVPVTIVGDNLGQAARVLQSMLGPAGNARVSIVGGNVVVTGQDISQADWYRIEEMRKAYPSIVNLGSVDAVGMRPMVMMDVQIMEFDRNALEELGIRWDSSIDGPNAGALYDSSSSEFRVLPDGSDFDKPEFDGLANPIQTAFGLATSITSRINLLVNKGKAYALASPHLSTRSGGEANFLVGGEVPIPISSLFGQTQVEFKEYGIKLDISPVVNGSDEIMTTLMAEVSRIDPSITVNGIPGFLTRRTHSEVNVRNGETIVISGLTDINAAKSADKFPILGEIPILGRLFRSDRFRANQTDLVVFVTPRIVGPDSQHNRDGLEQGRRIREMYESDLGRKLGQ</sequence>
<evidence type="ECO:0000256" key="1">
    <source>
        <dbReference type="RuleBase" id="RU004003"/>
    </source>
</evidence>
<feature type="compositionally biased region" description="Low complexity" evidence="2">
    <location>
        <begin position="56"/>
        <end position="70"/>
    </location>
</feature>
<evidence type="ECO:0000256" key="3">
    <source>
        <dbReference type="SAM" id="SignalP"/>
    </source>
</evidence>
<dbReference type="EMBL" id="JAXGFO010000093">
    <property type="protein sequence ID" value="MEG3158543.1"/>
    <property type="molecule type" value="Genomic_DNA"/>
</dbReference>
<keyword evidence="7" id="KW-1185">Reference proteome</keyword>
<organism evidence="6 7">
    <name type="scientific">Lysobacter zhanggongensis</name>
    <dbReference type="NCBI Taxonomy" id="1774951"/>
    <lineage>
        <taxon>Bacteria</taxon>
        <taxon>Pseudomonadati</taxon>
        <taxon>Pseudomonadota</taxon>
        <taxon>Gammaproteobacteria</taxon>
        <taxon>Lysobacterales</taxon>
        <taxon>Lysobacteraceae</taxon>
        <taxon>Lysobacter</taxon>
    </lineage>
</organism>
<dbReference type="InterPro" id="IPR032789">
    <property type="entry name" value="T2SS-T3SS_pil_N"/>
</dbReference>
<dbReference type="InterPro" id="IPR004846">
    <property type="entry name" value="T2SS/T3SS_dom"/>
</dbReference>
<accession>A0ABU7YSK6</accession>
<dbReference type="Proteomes" id="UP001334501">
    <property type="component" value="Unassembled WGS sequence"/>
</dbReference>
<feature type="domain" description="Pilus formation protein N-terminal" evidence="5">
    <location>
        <begin position="102"/>
        <end position="164"/>
    </location>
</feature>
<name>A0ABU7YSK6_9GAMM</name>
<dbReference type="InterPro" id="IPR050810">
    <property type="entry name" value="Bact_Secretion_Sys_Channel"/>
</dbReference>
<reference evidence="6 7" key="1">
    <citation type="journal article" date="2017" name="Curr. Microbiol.">
        <title>Lysobacter zhanggongensis sp. nov. Isolated from a Pit Mud.</title>
        <authorList>
            <person name="Zhang X.F."/>
            <person name="Wang H.H."/>
            <person name="Sun X.Y."/>
            <person name="Pan C.M."/>
        </authorList>
    </citation>
    <scope>NUCLEOTIDE SEQUENCE [LARGE SCALE GENOMIC DNA]</scope>
    <source>
        <strain evidence="6 7">ZGLJ7-1</strain>
    </source>
</reference>
<dbReference type="PANTHER" id="PTHR30332">
    <property type="entry name" value="PROBABLE GENERAL SECRETION PATHWAY PROTEIN D"/>
    <property type="match status" value="1"/>
</dbReference>
<evidence type="ECO:0000313" key="6">
    <source>
        <dbReference type="EMBL" id="MEG3158543.1"/>
    </source>
</evidence>
<gene>
    <name evidence="6" type="ORF">SNE33_11765</name>
</gene>
<evidence type="ECO:0000259" key="4">
    <source>
        <dbReference type="Pfam" id="PF00263"/>
    </source>
</evidence>
<feature type="chain" id="PRO_5045058375" evidence="3">
    <location>
        <begin position="30"/>
        <end position="505"/>
    </location>
</feature>
<dbReference type="Pfam" id="PF13629">
    <property type="entry name" value="T2SS-T3SS_pil_N"/>
    <property type="match status" value="1"/>
</dbReference>
<feature type="domain" description="Type II/III secretion system secretin-like" evidence="4">
    <location>
        <begin position="319"/>
        <end position="474"/>
    </location>
</feature>
<evidence type="ECO:0000313" key="7">
    <source>
        <dbReference type="Proteomes" id="UP001334501"/>
    </source>
</evidence>
<dbReference type="InterPro" id="IPR001775">
    <property type="entry name" value="GspD/PilQ"/>
</dbReference>
<dbReference type="PANTHER" id="PTHR30332:SF17">
    <property type="entry name" value="TYPE IV PILIATION SYSTEM PROTEIN DR_0774-RELATED"/>
    <property type="match status" value="1"/>
</dbReference>
<comment type="similarity">
    <text evidence="1">Belongs to the bacterial secretin family.</text>
</comment>
<dbReference type="PRINTS" id="PR00811">
    <property type="entry name" value="BCTERIALGSPD"/>
</dbReference>
<protein>
    <submittedName>
        <fullName evidence="6">Pilus assembly protein N-terminal domain-containing protein</fullName>
    </submittedName>
</protein>
<feature type="signal peptide" evidence="3">
    <location>
        <begin position="1"/>
        <end position="29"/>
    </location>
</feature>
<keyword evidence="3" id="KW-0732">Signal</keyword>
<evidence type="ECO:0000259" key="5">
    <source>
        <dbReference type="Pfam" id="PF13629"/>
    </source>
</evidence>